<reference evidence="2" key="2">
    <citation type="submission" date="2022-01" db="EMBL/GenBank/DDBJ databases">
        <authorList>
            <person name="Yamashiro T."/>
            <person name="Shiraishi A."/>
            <person name="Satake H."/>
            <person name="Nakayama K."/>
        </authorList>
    </citation>
    <scope>NUCLEOTIDE SEQUENCE</scope>
</reference>
<comment type="caution">
    <text evidence="2">The sequence shown here is derived from an EMBL/GenBank/DDBJ whole genome shotgun (WGS) entry which is preliminary data.</text>
</comment>
<dbReference type="Proteomes" id="UP001151760">
    <property type="component" value="Unassembled WGS sequence"/>
</dbReference>
<keyword evidence="3" id="KW-1185">Reference proteome</keyword>
<organism evidence="2 3">
    <name type="scientific">Tanacetum coccineum</name>
    <dbReference type="NCBI Taxonomy" id="301880"/>
    <lineage>
        <taxon>Eukaryota</taxon>
        <taxon>Viridiplantae</taxon>
        <taxon>Streptophyta</taxon>
        <taxon>Embryophyta</taxon>
        <taxon>Tracheophyta</taxon>
        <taxon>Spermatophyta</taxon>
        <taxon>Magnoliopsida</taxon>
        <taxon>eudicotyledons</taxon>
        <taxon>Gunneridae</taxon>
        <taxon>Pentapetalae</taxon>
        <taxon>asterids</taxon>
        <taxon>campanulids</taxon>
        <taxon>Asterales</taxon>
        <taxon>Asteraceae</taxon>
        <taxon>Asteroideae</taxon>
        <taxon>Anthemideae</taxon>
        <taxon>Anthemidinae</taxon>
        <taxon>Tanacetum</taxon>
    </lineage>
</organism>
<protein>
    <submittedName>
        <fullName evidence="2">Uncharacterized protein</fullName>
    </submittedName>
</protein>
<dbReference type="EMBL" id="BQNB010019087">
    <property type="protein sequence ID" value="GJT81519.1"/>
    <property type="molecule type" value="Genomic_DNA"/>
</dbReference>
<evidence type="ECO:0000313" key="3">
    <source>
        <dbReference type="Proteomes" id="UP001151760"/>
    </source>
</evidence>
<feature type="region of interest" description="Disordered" evidence="1">
    <location>
        <begin position="205"/>
        <end position="237"/>
    </location>
</feature>
<evidence type="ECO:0000313" key="2">
    <source>
        <dbReference type="EMBL" id="GJT81519.1"/>
    </source>
</evidence>
<reference evidence="2" key="1">
    <citation type="journal article" date="2022" name="Int. J. Mol. Sci.">
        <title>Draft Genome of Tanacetum Coccineum: Genomic Comparison of Closely Related Tanacetum-Family Plants.</title>
        <authorList>
            <person name="Yamashiro T."/>
            <person name="Shiraishi A."/>
            <person name="Nakayama K."/>
            <person name="Satake H."/>
        </authorList>
    </citation>
    <scope>NUCLEOTIDE SEQUENCE</scope>
</reference>
<evidence type="ECO:0000256" key="1">
    <source>
        <dbReference type="SAM" id="MobiDB-lite"/>
    </source>
</evidence>
<accession>A0ABQ5H136</accession>
<name>A0ABQ5H136_9ASTR</name>
<gene>
    <name evidence="2" type="ORF">Tco_1055861</name>
</gene>
<sequence length="237" mass="26617">MTYTSSRSSSSSNSNSKVHTYSTECLQSYETLQKQYDEHREILNKANIEIIAYQLGLESLESRIVVHQKNEAVYEESIEFLKYDVKLEKFETSSKNLTKLINSQVSANNKSGVGFDCQVNENELLVNKSEMVDNVFDNVFESAFDSSVNETEENDNQANNRYKTGVGYHAIPPPYTGNFMPPRPDLPFAGLDDSVFKPTMSETITSFPKSETSASKTSKNSVEQPITVRTSASLIKE</sequence>
<proteinExistence type="predicted"/>